<reference evidence="8 9" key="1">
    <citation type="submission" date="2011-09" db="EMBL/GenBank/DDBJ databases">
        <title>The draft genome of Paenibacillus lactis 154.</title>
        <authorList>
            <consortium name="US DOE Joint Genome Institute (JGI-PGF)"/>
            <person name="Lucas S."/>
            <person name="Han J."/>
            <person name="Lapidus A."/>
            <person name="Cheng J.-F."/>
            <person name="Goodwin L."/>
            <person name="Pitluck S."/>
            <person name="Peters L."/>
            <person name="Land M.L."/>
            <person name="Hauser L."/>
            <person name="Siebers A."/>
            <person name="Thelen M."/>
            <person name="Hugenholtz P."/>
            <person name="Allgaier M."/>
            <person name="Woyke T.J."/>
        </authorList>
    </citation>
    <scope>NUCLEOTIDE SEQUENCE [LARGE SCALE GENOMIC DNA]</scope>
    <source>
        <strain evidence="8 9">154</strain>
    </source>
</reference>
<dbReference type="PROSITE" id="PS50850">
    <property type="entry name" value="MFS"/>
    <property type="match status" value="1"/>
</dbReference>
<dbReference type="PRINTS" id="PR01036">
    <property type="entry name" value="TCRTETB"/>
</dbReference>
<dbReference type="eggNOG" id="COG2814">
    <property type="taxonomic scope" value="Bacteria"/>
</dbReference>
<dbReference type="PANTHER" id="PTHR42718">
    <property type="entry name" value="MAJOR FACILITATOR SUPERFAMILY MULTIDRUG TRANSPORTER MFSC"/>
    <property type="match status" value="1"/>
</dbReference>
<evidence type="ECO:0000256" key="5">
    <source>
        <dbReference type="ARBA" id="ARBA00023136"/>
    </source>
</evidence>
<evidence type="ECO:0000256" key="6">
    <source>
        <dbReference type="SAM" id="Phobius"/>
    </source>
</evidence>
<feature type="transmembrane region" description="Helical" evidence="6">
    <location>
        <begin position="17"/>
        <end position="34"/>
    </location>
</feature>
<proteinExistence type="predicted"/>
<sequence length="478" mass="51293">MNLDPHPTLIVTAKHRLWLLFSICTGAFLSHFTAGVVNVSLPTLTSVFQKDLDILQWITTAYLLVITALLPIMGKLGDRYGHGLIHNMGYLIFAVSSLLIALSPNVLVLVSFRILQGIGAAMFQATNIALIQLYYPKEQRGRALGIMSSVVALGAMTGPLAGGLIAERLSWHWLFLIHLPAAAGAAALAYRFIPMQRPSGDLPSIDRVSALLFVAIAASVIYGLSSGNAQGLFSPIILSVFVGGGFVLTLFLRRESRMPVPFLPLQVLRVPSVSSGLIISCTSFVLINAVLVVMPFYLSYMTSYPPVYIGLIMTAYPLLFAISSPVSGHLSDRINPRLLMLTGLAFIVTGLAVFSYFLADLTVPGLVAVLAWIGLGMGCLAAPNNGYIMRSVPFRYAGSIGGMIALTRNAGMALGAALGLGMVTGHTGTELSFADFERIFRINVIIGLCSCTALGYGAYLERRSKSISKQSEEQNAER</sequence>
<dbReference type="RefSeq" id="WP_007127485.1">
    <property type="nucleotide sequence ID" value="NZ_AGIP01000001.1"/>
</dbReference>
<feature type="transmembrane region" description="Helical" evidence="6">
    <location>
        <begin position="306"/>
        <end position="326"/>
    </location>
</feature>
<evidence type="ECO:0000259" key="7">
    <source>
        <dbReference type="PROSITE" id="PS50850"/>
    </source>
</evidence>
<gene>
    <name evidence="8" type="ORF">PaelaDRAFT_0309</name>
</gene>
<feature type="transmembrane region" description="Helical" evidence="6">
    <location>
        <begin position="114"/>
        <end position="135"/>
    </location>
</feature>
<evidence type="ECO:0000313" key="9">
    <source>
        <dbReference type="Proteomes" id="UP000003891"/>
    </source>
</evidence>
<evidence type="ECO:0000256" key="3">
    <source>
        <dbReference type="ARBA" id="ARBA00022692"/>
    </source>
</evidence>
<keyword evidence="5 6" id="KW-0472">Membrane</keyword>
<keyword evidence="2" id="KW-0813">Transport</keyword>
<feature type="transmembrane region" description="Helical" evidence="6">
    <location>
        <begin position="231"/>
        <end position="252"/>
    </location>
</feature>
<feature type="transmembrane region" description="Helical" evidence="6">
    <location>
        <begin position="396"/>
        <end position="420"/>
    </location>
</feature>
<dbReference type="Pfam" id="PF07690">
    <property type="entry name" value="MFS_1"/>
    <property type="match status" value="1"/>
</dbReference>
<feature type="transmembrane region" description="Helical" evidence="6">
    <location>
        <begin position="84"/>
        <end position="102"/>
    </location>
</feature>
<evidence type="ECO:0000256" key="2">
    <source>
        <dbReference type="ARBA" id="ARBA00022448"/>
    </source>
</evidence>
<dbReference type="PANTHER" id="PTHR42718:SF9">
    <property type="entry name" value="MAJOR FACILITATOR SUPERFAMILY MULTIDRUG TRANSPORTER MFSC"/>
    <property type="match status" value="1"/>
</dbReference>
<protein>
    <submittedName>
        <fullName evidence="8">Major facilitator superfamily MFS_1</fullName>
    </submittedName>
</protein>
<keyword evidence="3 6" id="KW-0812">Transmembrane</keyword>
<feature type="transmembrane region" description="Helical" evidence="6">
    <location>
        <begin position="273"/>
        <end position="300"/>
    </location>
</feature>
<dbReference type="GO" id="GO:0022857">
    <property type="term" value="F:transmembrane transporter activity"/>
    <property type="evidence" value="ECO:0007669"/>
    <property type="project" value="InterPro"/>
</dbReference>
<dbReference type="CDD" id="cd17321">
    <property type="entry name" value="MFS_MMR_MDR_like"/>
    <property type="match status" value="1"/>
</dbReference>
<evidence type="ECO:0000313" key="8">
    <source>
        <dbReference type="EMBL" id="EHB68183.1"/>
    </source>
</evidence>
<feature type="transmembrane region" description="Helical" evidence="6">
    <location>
        <begin position="365"/>
        <end position="384"/>
    </location>
</feature>
<dbReference type="Proteomes" id="UP000003891">
    <property type="component" value="Unassembled WGS sequence"/>
</dbReference>
<dbReference type="STRING" id="743719.PaelaDRAFT_0309"/>
<dbReference type="InterPro" id="IPR036259">
    <property type="entry name" value="MFS_trans_sf"/>
</dbReference>
<dbReference type="Gene3D" id="1.20.1250.20">
    <property type="entry name" value="MFS general substrate transporter like domains"/>
    <property type="match status" value="2"/>
</dbReference>
<dbReference type="OrthoDB" id="102502at2"/>
<dbReference type="PATRIC" id="fig|743719.3.peg.326"/>
<dbReference type="AlphaFoldDB" id="G4H8J8"/>
<dbReference type="InterPro" id="IPR020846">
    <property type="entry name" value="MFS_dom"/>
</dbReference>
<feature type="transmembrane region" description="Helical" evidence="6">
    <location>
        <begin position="171"/>
        <end position="193"/>
    </location>
</feature>
<feature type="domain" description="Major facilitator superfamily (MFS) profile" evidence="7">
    <location>
        <begin position="19"/>
        <end position="465"/>
    </location>
</feature>
<feature type="transmembrane region" description="Helical" evidence="6">
    <location>
        <begin position="54"/>
        <end position="72"/>
    </location>
</feature>
<comment type="subcellular location">
    <subcellularLocation>
        <location evidence="1">Cell membrane</location>
        <topology evidence="1">Multi-pass membrane protein</topology>
    </subcellularLocation>
</comment>
<feature type="transmembrane region" description="Helical" evidence="6">
    <location>
        <begin position="338"/>
        <end position="359"/>
    </location>
</feature>
<organism evidence="8 9">
    <name type="scientific">Paenibacillus lactis 154</name>
    <dbReference type="NCBI Taxonomy" id="743719"/>
    <lineage>
        <taxon>Bacteria</taxon>
        <taxon>Bacillati</taxon>
        <taxon>Bacillota</taxon>
        <taxon>Bacilli</taxon>
        <taxon>Bacillales</taxon>
        <taxon>Paenibacillaceae</taxon>
        <taxon>Paenibacillus</taxon>
    </lineage>
</organism>
<feature type="transmembrane region" description="Helical" evidence="6">
    <location>
        <begin position="205"/>
        <end position="225"/>
    </location>
</feature>
<name>G4H8J8_9BACL</name>
<feature type="transmembrane region" description="Helical" evidence="6">
    <location>
        <begin position="144"/>
        <end position="165"/>
    </location>
</feature>
<evidence type="ECO:0000256" key="1">
    <source>
        <dbReference type="ARBA" id="ARBA00004651"/>
    </source>
</evidence>
<keyword evidence="4 6" id="KW-1133">Transmembrane helix</keyword>
<dbReference type="EMBL" id="AGIP01000001">
    <property type="protein sequence ID" value="EHB68183.1"/>
    <property type="molecule type" value="Genomic_DNA"/>
</dbReference>
<accession>G4H8J8</accession>
<dbReference type="SUPFAM" id="SSF103473">
    <property type="entry name" value="MFS general substrate transporter"/>
    <property type="match status" value="1"/>
</dbReference>
<evidence type="ECO:0000256" key="4">
    <source>
        <dbReference type="ARBA" id="ARBA00022989"/>
    </source>
</evidence>
<dbReference type="GO" id="GO:0005886">
    <property type="term" value="C:plasma membrane"/>
    <property type="evidence" value="ECO:0007669"/>
    <property type="project" value="UniProtKB-SubCell"/>
</dbReference>
<dbReference type="InterPro" id="IPR011701">
    <property type="entry name" value="MFS"/>
</dbReference>
<feature type="transmembrane region" description="Helical" evidence="6">
    <location>
        <begin position="440"/>
        <end position="460"/>
    </location>
</feature>